<gene>
    <name evidence="2" type="ORF">SM436_27135</name>
</gene>
<evidence type="ECO:0000313" key="3">
    <source>
        <dbReference type="Proteomes" id="UP001569904"/>
    </source>
</evidence>
<dbReference type="InterPro" id="IPR002347">
    <property type="entry name" value="SDR_fam"/>
</dbReference>
<sequence>MNHSTNTSPKTIVITGGTDGMGRALARTHLDRGDTVIVVGRDAAKAAALPGAEFIAADLSLVSENLRVLEQINTRHPAVDALVLCARYFRSERFVTTEGFEGTFALEYLSRFLLSHGLSEPGVIVNVSGPGVPVGRVHWDDLMLEHHYDGVNAQMQAGRANDLLGVAYAARHATTRTRYVLINPGPVATGFAGQYDAATAAHVAALKRNGRPVQDGIKPIAARIDTPPAAPLSAFVRFDPISLDHPSFDPDAAHRLHDLTRHLLRRLEN</sequence>
<dbReference type="EMBL" id="JAXCEH010000020">
    <property type="protein sequence ID" value="MFA1557370.1"/>
    <property type="molecule type" value="Genomic_DNA"/>
</dbReference>
<proteinExistence type="predicted"/>
<comment type="caution">
    <text evidence="2">The sequence shown here is derived from an EMBL/GenBank/DDBJ whole genome shotgun (WGS) entry which is preliminary data.</text>
</comment>
<dbReference type="InterPro" id="IPR036291">
    <property type="entry name" value="NAD(P)-bd_dom_sf"/>
</dbReference>
<dbReference type="InterPro" id="IPR052228">
    <property type="entry name" value="Sec_Metab_Biosynth_Oxidored"/>
</dbReference>
<name>A0ABV4R5H5_9ACTN</name>
<dbReference type="Proteomes" id="UP001569904">
    <property type="component" value="Unassembled WGS sequence"/>
</dbReference>
<protein>
    <submittedName>
        <fullName evidence="2">SDR family NAD(P)-dependent oxidoreductase</fullName>
    </submittedName>
</protein>
<dbReference type="Gene3D" id="3.40.50.720">
    <property type="entry name" value="NAD(P)-binding Rossmann-like Domain"/>
    <property type="match status" value="1"/>
</dbReference>
<evidence type="ECO:0000256" key="1">
    <source>
        <dbReference type="ARBA" id="ARBA00023002"/>
    </source>
</evidence>
<dbReference type="SUPFAM" id="SSF51735">
    <property type="entry name" value="NAD(P)-binding Rossmann-fold domains"/>
    <property type="match status" value="1"/>
</dbReference>
<dbReference type="PANTHER" id="PTHR47534">
    <property type="entry name" value="YALI0E05731P"/>
    <property type="match status" value="1"/>
</dbReference>
<keyword evidence="1" id="KW-0560">Oxidoreductase</keyword>
<organism evidence="2 3">
    <name type="scientific">Actinomadura chokoriensis</name>
    <dbReference type="NCBI Taxonomy" id="454156"/>
    <lineage>
        <taxon>Bacteria</taxon>
        <taxon>Bacillati</taxon>
        <taxon>Actinomycetota</taxon>
        <taxon>Actinomycetes</taxon>
        <taxon>Streptosporangiales</taxon>
        <taxon>Thermomonosporaceae</taxon>
        <taxon>Actinomadura</taxon>
    </lineage>
</organism>
<keyword evidence="3" id="KW-1185">Reference proteome</keyword>
<evidence type="ECO:0000313" key="2">
    <source>
        <dbReference type="EMBL" id="MFA1557370.1"/>
    </source>
</evidence>
<dbReference type="PANTHER" id="PTHR47534:SF3">
    <property type="entry name" value="ALCOHOL DEHYDROGENASE-LIKE C-TERMINAL DOMAIN-CONTAINING PROTEIN"/>
    <property type="match status" value="1"/>
</dbReference>
<reference evidence="2 3" key="1">
    <citation type="submission" date="2023-11" db="EMBL/GenBank/DDBJ databases">
        <title>Actinomadura monticuli sp. nov., isolated from volcanic ash.</title>
        <authorList>
            <person name="Lee S.D."/>
            <person name="Yang H."/>
            <person name="Kim I.S."/>
        </authorList>
    </citation>
    <scope>NUCLEOTIDE SEQUENCE [LARGE SCALE GENOMIC DNA]</scope>
    <source>
        <strain evidence="2 3">DSM 45346</strain>
    </source>
</reference>
<dbReference type="RefSeq" id="WP_371944112.1">
    <property type="nucleotide sequence ID" value="NZ_JAXCEH010000020.1"/>
</dbReference>
<dbReference type="Pfam" id="PF00106">
    <property type="entry name" value="adh_short"/>
    <property type="match status" value="1"/>
</dbReference>
<accession>A0ABV4R5H5</accession>